<gene>
    <name evidence="1" type="ORF">PZE19_16135</name>
</gene>
<protein>
    <submittedName>
        <fullName evidence="1">Uncharacterized protein</fullName>
    </submittedName>
</protein>
<reference evidence="1 2" key="1">
    <citation type="submission" date="2023-03" db="EMBL/GenBank/DDBJ databases">
        <title>Paludisphaera mucosa sp. nov. a novel planctomycete from northern fen.</title>
        <authorList>
            <person name="Ivanova A."/>
        </authorList>
    </citation>
    <scope>NUCLEOTIDE SEQUENCE [LARGE SCALE GENOMIC DNA]</scope>
    <source>
        <strain evidence="1 2">Pla2</strain>
    </source>
</reference>
<organism evidence="1 2">
    <name type="scientific">Paludisphaera mucosa</name>
    <dbReference type="NCBI Taxonomy" id="3030827"/>
    <lineage>
        <taxon>Bacteria</taxon>
        <taxon>Pseudomonadati</taxon>
        <taxon>Planctomycetota</taxon>
        <taxon>Planctomycetia</taxon>
        <taxon>Isosphaerales</taxon>
        <taxon>Isosphaeraceae</taxon>
        <taxon>Paludisphaera</taxon>
    </lineage>
</organism>
<comment type="caution">
    <text evidence="1">The sequence shown here is derived from an EMBL/GenBank/DDBJ whole genome shotgun (WGS) entry which is preliminary data.</text>
</comment>
<dbReference type="EMBL" id="JARRAG010000002">
    <property type="protein sequence ID" value="MDG3005320.1"/>
    <property type="molecule type" value="Genomic_DNA"/>
</dbReference>
<keyword evidence="2" id="KW-1185">Reference proteome</keyword>
<name>A0ABT6FD86_9BACT</name>
<evidence type="ECO:0000313" key="1">
    <source>
        <dbReference type="EMBL" id="MDG3005320.1"/>
    </source>
</evidence>
<proteinExistence type="predicted"/>
<evidence type="ECO:0000313" key="2">
    <source>
        <dbReference type="Proteomes" id="UP001216907"/>
    </source>
</evidence>
<dbReference type="Proteomes" id="UP001216907">
    <property type="component" value="Unassembled WGS sequence"/>
</dbReference>
<accession>A0ABT6FD86</accession>
<dbReference type="RefSeq" id="WP_277861665.1">
    <property type="nucleotide sequence ID" value="NZ_JARRAG010000002.1"/>
</dbReference>
<sequence>MTKSRRWWLTVVLIVLAAVAIEVGVRLARKPRAALLVINGGGTPVRDLVASYAGVRQLVGVVPSGGSTLVRLENGTKDDVTLAFVQEGNPAPGFLVGGEELDQARRDGLRVVVVLKPNEVSRYMEEDVEVDDPSPLIRMIRLGIARLRPDLPTFPNR</sequence>